<protein>
    <recommendedName>
        <fullName evidence="5">DUF3558 domain-containing protein</fullName>
    </recommendedName>
</protein>
<gene>
    <name evidence="3" type="ORF">HCN52_19085</name>
</gene>
<evidence type="ECO:0000313" key="4">
    <source>
        <dbReference type="Proteomes" id="UP000727056"/>
    </source>
</evidence>
<name>A0ABX1CCZ5_9ACTN</name>
<evidence type="ECO:0000256" key="2">
    <source>
        <dbReference type="SAM" id="SignalP"/>
    </source>
</evidence>
<feature type="chain" id="PRO_5047308132" description="DUF3558 domain-containing protein" evidence="2">
    <location>
        <begin position="21"/>
        <end position="252"/>
    </location>
</feature>
<proteinExistence type="predicted"/>
<comment type="caution">
    <text evidence="3">The sequence shown here is derived from an EMBL/GenBank/DDBJ whole genome shotgun (WGS) entry which is preliminary data.</text>
</comment>
<dbReference type="EMBL" id="JAAVJC010000222">
    <property type="protein sequence ID" value="NJQ16982.1"/>
    <property type="molecule type" value="Genomic_DNA"/>
</dbReference>
<dbReference type="Proteomes" id="UP000727056">
    <property type="component" value="Unassembled WGS sequence"/>
</dbReference>
<dbReference type="RefSeq" id="WP_168089680.1">
    <property type="nucleotide sequence ID" value="NZ_BHZH01000261.1"/>
</dbReference>
<feature type="signal peptide" evidence="2">
    <location>
        <begin position="1"/>
        <end position="20"/>
    </location>
</feature>
<accession>A0ABX1CCZ5</accession>
<sequence length="252" mass="25172">MRRLRALPAALLLAALPLTACGSGGDDDEDADRAGDAAEGSGDSDDGAGADESDDDASADSDEADDADADTDGDDAEADGSAGEEAEKDTDTGSGTDGSSGGKGPSVADVAGAFEDCSDVEPLVEDFVGNLPLEGRTSSDDATVCNWERSDVSDVADVAAFSVTIERGPGESTPIDLFADEDMLEVVPDRAVEAAGGVAYAVVVDTGGVTMVASTVQLPNVQVTTVSSSAGSLPEMSAQDGVDISKKILDIG</sequence>
<organism evidence="3 4">
    <name type="scientific">Streptomyces bohaiensis</name>
    <dbReference type="NCBI Taxonomy" id="1431344"/>
    <lineage>
        <taxon>Bacteria</taxon>
        <taxon>Bacillati</taxon>
        <taxon>Actinomycetota</taxon>
        <taxon>Actinomycetes</taxon>
        <taxon>Kitasatosporales</taxon>
        <taxon>Streptomycetaceae</taxon>
        <taxon>Streptomyces</taxon>
    </lineage>
</organism>
<keyword evidence="2" id="KW-0732">Signal</keyword>
<evidence type="ECO:0000256" key="1">
    <source>
        <dbReference type="SAM" id="MobiDB-lite"/>
    </source>
</evidence>
<feature type="region of interest" description="Disordered" evidence="1">
    <location>
        <begin position="17"/>
        <end position="109"/>
    </location>
</feature>
<evidence type="ECO:0000313" key="3">
    <source>
        <dbReference type="EMBL" id="NJQ16982.1"/>
    </source>
</evidence>
<keyword evidence="4" id="KW-1185">Reference proteome</keyword>
<reference evidence="3 4" key="1">
    <citation type="submission" date="2020-03" db="EMBL/GenBank/DDBJ databases">
        <title>Draft genome of Streptomyces sp. ventii, isolated from the Axial Seamount in the Pacific Ocean, and resequencing of the two type strains Streptomyces lonarensis strain NCL 716 and Streptomyces bohaiensis strain 11A07.</title>
        <authorList>
            <person name="Loughran R.M."/>
            <person name="Pfannmuller K.M."/>
            <person name="Wasson B.J."/>
            <person name="Deadmond M.C."/>
            <person name="Paddock B.E."/>
            <person name="Koyack M.J."/>
            <person name="Gallegos D.A."/>
            <person name="Mitchell E.A."/>
            <person name="Ushijima B."/>
            <person name="Saw J.H."/>
            <person name="Mcphail K.L."/>
            <person name="Videau P."/>
        </authorList>
    </citation>
    <scope>NUCLEOTIDE SEQUENCE [LARGE SCALE GENOMIC DNA]</scope>
    <source>
        <strain evidence="3 4">11A07</strain>
    </source>
</reference>
<evidence type="ECO:0008006" key="5">
    <source>
        <dbReference type="Google" id="ProtNLM"/>
    </source>
</evidence>
<feature type="compositionally biased region" description="Acidic residues" evidence="1">
    <location>
        <begin position="42"/>
        <end position="88"/>
    </location>
</feature>
<feature type="compositionally biased region" description="Gly residues" evidence="1">
    <location>
        <begin position="95"/>
        <end position="104"/>
    </location>
</feature>